<name>A0A0F9QP43_9ZZZZ</name>
<sequence length="75" mass="8792">MTTDWKQVEVSCECGLTIEFQHWSEDPAGFHLMHDPKEKDPTYIGGHILRHRDLSFRSYISYIDQMIVVKEPARA</sequence>
<gene>
    <name evidence="1" type="ORF">LCGC14_0695250</name>
</gene>
<dbReference type="AlphaFoldDB" id="A0A0F9QP43"/>
<organism evidence="1">
    <name type="scientific">marine sediment metagenome</name>
    <dbReference type="NCBI Taxonomy" id="412755"/>
    <lineage>
        <taxon>unclassified sequences</taxon>
        <taxon>metagenomes</taxon>
        <taxon>ecological metagenomes</taxon>
    </lineage>
</organism>
<proteinExistence type="predicted"/>
<dbReference type="EMBL" id="LAZR01001462">
    <property type="protein sequence ID" value="KKN44214.1"/>
    <property type="molecule type" value="Genomic_DNA"/>
</dbReference>
<comment type="caution">
    <text evidence="1">The sequence shown here is derived from an EMBL/GenBank/DDBJ whole genome shotgun (WGS) entry which is preliminary data.</text>
</comment>
<evidence type="ECO:0000313" key="1">
    <source>
        <dbReference type="EMBL" id="KKN44214.1"/>
    </source>
</evidence>
<accession>A0A0F9QP43</accession>
<reference evidence="1" key="1">
    <citation type="journal article" date="2015" name="Nature">
        <title>Complex archaea that bridge the gap between prokaryotes and eukaryotes.</title>
        <authorList>
            <person name="Spang A."/>
            <person name="Saw J.H."/>
            <person name="Jorgensen S.L."/>
            <person name="Zaremba-Niedzwiedzka K."/>
            <person name="Martijn J."/>
            <person name="Lind A.E."/>
            <person name="van Eijk R."/>
            <person name="Schleper C."/>
            <person name="Guy L."/>
            <person name="Ettema T.J."/>
        </authorList>
    </citation>
    <scope>NUCLEOTIDE SEQUENCE</scope>
</reference>
<protein>
    <submittedName>
        <fullName evidence="1">Uncharacterized protein</fullName>
    </submittedName>
</protein>